<keyword evidence="3" id="KW-0862">Zinc</keyword>
<feature type="region of interest" description="Disordered" evidence="5">
    <location>
        <begin position="78"/>
        <end position="111"/>
    </location>
</feature>
<dbReference type="InParanoid" id="B3S2X9"/>
<reference evidence="7 8" key="1">
    <citation type="journal article" date="2008" name="Nature">
        <title>The Trichoplax genome and the nature of placozoans.</title>
        <authorList>
            <person name="Srivastava M."/>
            <person name="Begovic E."/>
            <person name="Chapman J."/>
            <person name="Putnam N.H."/>
            <person name="Hellsten U."/>
            <person name="Kawashima T."/>
            <person name="Kuo A."/>
            <person name="Mitros T."/>
            <person name="Salamov A."/>
            <person name="Carpenter M.L."/>
            <person name="Signorovitch A.Y."/>
            <person name="Moreno M.A."/>
            <person name="Kamm K."/>
            <person name="Grimwood J."/>
            <person name="Schmutz J."/>
            <person name="Shapiro H."/>
            <person name="Grigoriev I.V."/>
            <person name="Buss L.W."/>
            <person name="Schierwater B."/>
            <person name="Dellaporta S.L."/>
            <person name="Rokhsar D.S."/>
        </authorList>
    </citation>
    <scope>NUCLEOTIDE SEQUENCE [LARGE SCALE GENOMIC DNA]</scope>
    <source>
        <strain evidence="7 8">Grell-BS-1999</strain>
    </source>
</reference>
<dbReference type="eggNOG" id="KOG0320">
    <property type="taxonomic scope" value="Eukaryota"/>
</dbReference>
<evidence type="ECO:0000256" key="4">
    <source>
        <dbReference type="PROSITE-ProRule" id="PRU00175"/>
    </source>
</evidence>
<dbReference type="Gene3D" id="3.30.40.10">
    <property type="entry name" value="Zinc/RING finger domain, C3HC4 (zinc finger)"/>
    <property type="match status" value="1"/>
</dbReference>
<sequence>MSKRRRIVTHEVSPINLDCAEVGNSNQPIIDLTKSDTPIKASRKRARIRDREPGQEHTERDHSIIIISDTEEDTNVINTSERTNRTSSKLTSVNQHWSSPSSQPLNSVNDNTSPSPVIECPICKESYSQIKKTRTLQSTVCGHIFCSSCLKIALKRKNECPICRKKVLAKNVHDVYI</sequence>
<evidence type="ECO:0000313" key="8">
    <source>
        <dbReference type="Proteomes" id="UP000009022"/>
    </source>
</evidence>
<dbReference type="GO" id="GO:0061630">
    <property type="term" value="F:ubiquitin protein ligase activity"/>
    <property type="evidence" value="ECO:0000318"/>
    <property type="project" value="GO_Central"/>
</dbReference>
<dbReference type="PANTHER" id="PTHR23041:SF78">
    <property type="entry name" value="E3 UBIQUITIN-PROTEIN LIGASE RNF4"/>
    <property type="match status" value="1"/>
</dbReference>
<dbReference type="PROSITE" id="PS50089">
    <property type="entry name" value="ZF_RING_2"/>
    <property type="match status" value="1"/>
</dbReference>
<feature type="region of interest" description="Disordered" evidence="5">
    <location>
        <begin position="39"/>
        <end position="60"/>
    </location>
</feature>
<dbReference type="Pfam" id="PF13639">
    <property type="entry name" value="zf-RING_2"/>
    <property type="match status" value="1"/>
</dbReference>
<feature type="domain" description="RING-type" evidence="6">
    <location>
        <begin position="120"/>
        <end position="164"/>
    </location>
</feature>
<proteinExistence type="predicted"/>
<dbReference type="GeneID" id="6755778"/>
<gene>
    <name evidence="7" type="ORF">TRIADDRAFT_58523</name>
</gene>
<dbReference type="InterPro" id="IPR001841">
    <property type="entry name" value="Znf_RING"/>
</dbReference>
<evidence type="ECO:0000256" key="2">
    <source>
        <dbReference type="ARBA" id="ARBA00022771"/>
    </source>
</evidence>
<dbReference type="AlphaFoldDB" id="B3S2X9"/>
<dbReference type="KEGG" id="tad:TRIADDRAFT_58523"/>
<dbReference type="HOGENOM" id="CLU_106856_0_0_1"/>
<dbReference type="InterPro" id="IPR013083">
    <property type="entry name" value="Znf_RING/FYVE/PHD"/>
</dbReference>
<evidence type="ECO:0000259" key="6">
    <source>
        <dbReference type="PROSITE" id="PS50089"/>
    </source>
</evidence>
<protein>
    <recommendedName>
        <fullName evidence="6">RING-type domain-containing protein</fullName>
    </recommendedName>
</protein>
<feature type="compositionally biased region" description="Basic and acidic residues" evidence="5">
    <location>
        <begin position="49"/>
        <end position="60"/>
    </location>
</feature>
<dbReference type="Proteomes" id="UP000009022">
    <property type="component" value="Unassembled WGS sequence"/>
</dbReference>
<keyword evidence="2 4" id="KW-0863">Zinc-finger</keyword>
<keyword evidence="1" id="KW-0479">Metal-binding</keyword>
<keyword evidence="8" id="KW-1185">Reference proteome</keyword>
<evidence type="ECO:0000256" key="3">
    <source>
        <dbReference type="ARBA" id="ARBA00022833"/>
    </source>
</evidence>
<dbReference type="InterPro" id="IPR017907">
    <property type="entry name" value="Znf_RING_CS"/>
</dbReference>
<evidence type="ECO:0000256" key="5">
    <source>
        <dbReference type="SAM" id="MobiDB-lite"/>
    </source>
</evidence>
<accession>B3S2X9</accession>
<name>B3S2X9_TRIAD</name>
<dbReference type="EMBL" id="DS985248">
    <property type="protein sequence ID" value="EDV22867.1"/>
    <property type="molecule type" value="Genomic_DNA"/>
</dbReference>
<dbReference type="SMART" id="SM00184">
    <property type="entry name" value="RING"/>
    <property type="match status" value="1"/>
</dbReference>
<dbReference type="SUPFAM" id="SSF57850">
    <property type="entry name" value="RING/U-box"/>
    <property type="match status" value="1"/>
</dbReference>
<dbReference type="STRING" id="10228.B3S2X9"/>
<evidence type="ECO:0000256" key="1">
    <source>
        <dbReference type="ARBA" id="ARBA00022723"/>
    </source>
</evidence>
<dbReference type="RefSeq" id="XP_002114733.1">
    <property type="nucleotide sequence ID" value="XM_002114697.1"/>
</dbReference>
<dbReference type="InterPro" id="IPR047134">
    <property type="entry name" value="RNF4"/>
</dbReference>
<dbReference type="GO" id="GO:0008270">
    <property type="term" value="F:zinc ion binding"/>
    <property type="evidence" value="ECO:0007669"/>
    <property type="project" value="UniProtKB-KW"/>
</dbReference>
<dbReference type="GO" id="GO:0043161">
    <property type="term" value="P:proteasome-mediated ubiquitin-dependent protein catabolic process"/>
    <property type="evidence" value="ECO:0000318"/>
    <property type="project" value="GO_Central"/>
</dbReference>
<dbReference type="OMA" id="CKESYSQ"/>
<dbReference type="PROSITE" id="PS00518">
    <property type="entry name" value="ZF_RING_1"/>
    <property type="match status" value="1"/>
</dbReference>
<dbReference type="FunCoup" id="B3S2X9">
    <property type="interactions" value="1422"/>
</dbReference>
<dbReference type="GO" id="GO:0045944">
    <property type="term" value="P:positive regulation of transcription by RNA polymerase II"/>
    <property type="evidence" value="ECO:0000318"/>
    <property type="project" value="GO_Central"/>
</dbReference>
<dbReference type="CTD" id="6755778"/>
<dbReference type="PANTHER" id="PTHR23041">
    <property type="entry name" value="RING FINGER DOMAIN-CONTAINING"/>
    <property type="match status" value="1"/>
</dbReference>
<dbReference type="OrthoDB" id="6105938at2759"/>
<evidence type="ECO:0000313" key="7">
    <source>
        <dbReference type="EMBL" id="EDV22867.1"/>
    </source>
</evidence>
<organism evidence="7 8">
    <name type="scientific">Trichoplax adhaerens</name>
    <name type="common">Trichoplax reptans</name>
    <dbReference type="NCBI Taxonomy" id="10228"/>
    <lineage>
        <taxon>Eukaryota</taxon>
        <taxon>Metazoa</taxon>
        <taxon>Placozoa</taxon>
        <taxon>Uniplacotomia</taxon>
        <taxon>Trichoplacea</taxon>
        <taxon>Trichoplacidae</taxon>
        <taxon>Trichoplax</taxon>
    </lineage>
</organism>